<name>A0AA86VB69_9FABA</name>
<reference evidence="1" key="1">
    <citation type="submission" date="2023-10" db="EMBL/GenBank/DDBJ databases">
        <authorList>
            <person name="Domelevo Entfellner J.-B."/>
        </authorList>
    </citation>
    <scope>NUCLEOTIDE SEQUENCE</scope>
</reference>
<dbReference type="AlphaFoldDB" id="A0AA86VB69"/>
<dbReference type="Proteomes" id="UP001189624">
    <property type="component" value="Chromosome 3"/>
</dbReference>
<dbReference type="EMBL" id="OY731400">
    <property type="protein sequence ID" value="CAJ1936119.1"/>
    <property type="molecule type" value="Genomic_DNA"/>
</dbReference>
<dbReference type="Gramene" id="rna-AYBTSS11_LOCUS7303">
    <property type="protein sequence ID" value="CAJ1936119.1"/>
    <property type="gene ID" value="gene-AYBTSS11_LOCUS7303"/>
</dbReference>
<proteinExistence type="predicted"/>
<accession>A0AA86VB69</accession>
<organism evidence="1 2">
    <name type="scientific">Sphenostylis stenocarpa</name>
    <dbReference type="NCBI Taxonomy" id="92480"/>
    <lineage>
        <taxon>Eukaryota</taxon>
        <taxon>Viridiplantae</taxon>
        <taxon>Streptophyta</taxon>
        <taxon>Embryophyta</taxon>
        <taxon>Tracheophyta</taxon>
        <taxon>Spermatophyta</taxon>
        <taxon>Magnoliopsida</taxon>
        <taxon>eudicotyledons</taxon>
        <taxon>Gunneridae</taxon>
        <taxon>Pentapetalae</taxon>
        <taxon>rosids</taxon>
        <taxon>fabids</taxon>
        <taxon>Fabales</taxon>
        <taxon>Fabaceae</taxon>
        <taxon>Papilionoideae</taxon>
        <taxon>50 kb inversion clade</taxon>
        <taxon>NPAAA clade</taxon>
        <taxon>indigoferoid/millettioid clade</taxon>
        <taxon>Phaseoleae</taxon>
        <taxon>Sphenostylis</taxon>
    </lineage>
</organism>
<keyword evidence="2" id="KW-1185">Reference proteome</keyword>
<protein>
    <submittedName>
        <fullName evidence="1">Uncharacterized protein</fullName>
    </submittedName>
</protein>
<gene>
    <name evidence="1" type="ORF">AYBTSS11_LOCUS7303</name>
</gene>
<evidence type="ECO:0000313" key="2">
    <source>
        <dbReference type="Proteomes" id="UP001189624"/>
    </source>
</evidence>
<evidence type="ECO:0000313" key="1">
    <source>
        <dbReference type="EMBL" id="CAJ1936119.1"/>
    </source>
</evidence>
<sequence length="170" mass="18894">MVQHQNLQKITHPTQLGDVLEASSIMQGVLSIIEFFTKLIIIWDELGNFRLDSTYTSKENHSIPLWASLDTTVDMQKIEDSGIPHDPASTPSIDTTQDYALTQSINATQDPALTQLIDVTQDPTSIQSTTDTQDTNASSDPILRRITRVKNPPAHLRDYDVAQSFTTLKG</sequence>